<protein>
    <recommendedName>
        <fullName evidence="2">RNase H type-1 domain-containing protein</fullName>
    </recommendedName>
</protein>
<name>B9RZH2_RICCO</name>
<keyword evidence="1" id="KW-0812">Transmembrane</keyword>
<dbReference type="GO" id="GO:0004523">
    <property type="term" value="F:RNA-DNA hybrid ribonuclease activity"/>
    <property type="evidence" value="ECO:0007669"/>
    <property type="project" value="InterPro"/>
</dbReference>
<evidence type="ECO:0000313" key="4">
    <source>
        <dbReference type="Proteomes" id="UP000008311"/>
    </source>
</evidence>
<dbReference type="InterPro" id="IPR053151">
    <property type="entry name" value="RNase_H-like"/>
</dbReference>
<dbReference type="PANTHER" id="PTHR47723:SF13">
    <property type="entry name" value="PUTATIVE-RELATED"/>
    <property type="match status" value="1"/>
</dbReference>
<dbReference type="Proteomes" id="UP000008311">
    <property type="component" value="Unassembled WGS sequence"/>
</dbReference>
<feature type="transmembrane region" description="Helical" evidence="1">
    <location>
        <begin position="29"/>
        <end position="53"/>
    </location>
</feature>
<dbReference type="CDD" id="cd06222">
    <property type="entry name" value="RNase_H_like"/>
    <property type="match status" value="1"/>
</dbReference>
<keyword evidence="1" id="KW-0472">Membrane</keyword>
<reference evidence="4" key="1">
    <citation type="journal article" date="2010" name="Nat. Biotechnol.">
        <title>Draft genome sequence of the oilseed species Ricinus communis.</title>
        <authorList>
            <person name="Chan A.P."/>
            <person name="Crabtree J."/>
            <person name="Zhao Q."/>
            <person name="Lorenzi H."/>
            <person name="Orvis J."/>
            <person name="Puiu D."/>
            <person name="Melake-Berhan A."/>
            <person name="Jones K.M."/>
            <person name="Redman J."/>
            <person name="Chen G."/>
            <person name="Cahoon E.B."/>
            <person name="Gedil M."/>
            <person name="Stanke M."/>
            <person name="Haas B.J."/>
            <person name="Wortman J.R."/>
            <person name="Fraser-Liggett C.M."/>
            <person name="Ravel J."/>
            <person name="Rabinowicz P.D."/>
        </authorList>
    </citation>
    <scope>NUCLEOTIDE SEQUENCE [LARGE SCALE GENOMIC DNA]</scope>
    <source>
        <strain evidence="4">cv. Hale</strain>
    </source>
</reference>
<dbReference type="InterPro" id="IPR044730">
    <property type="entry name" value="RNase_H-like_dom_plant"/>
</dbReference>
<dbReference type="PANTHER" id="PTHR47723">
    <property type="entry name" value="OS05G0353850 PROTEIN"/>
    <property type="match status" value="1"/>
</dbReference>
<evidence type="ECO:0000259" key="2">
    <source>
        <dbReference type="Pfam" id="PF13456"/>
    </source>
</evidence>
<organism evidence="3 4">
    <name type="scientific">Ricinus communis</name>
    <name type="common">Castor bean</name>
    <dbReference type="NCBI Taxonomy" id="3988"/>
    <lineage>
        <taxon>Eukaryota</taxon>
        <taxon>Viridiplantae</taxon>
        <taxon>Streptophyta</taxon>
        <taxon>Embryophyta</taxon>
        <taxon>Tracheophyta</taxon>
        <taxon>Spermatophyta</taxon>
        <taxon>Magnoliopsida</taxon>
        <taxon>eudicotyledons</taxon>
        <taxon>Gunneridae</taxon>
        <taxon>Pentapetalae</taxon>
        <taxon>rosids</taxon>
        <taxon>fabids</taxon>
        <taxon>Malpighiales</taxon>
        <taxon>Euphorbiaceae</taxon>
        <taxon>Acalyphoideae</taxon>
        <taxon>Acalypheae</taxon>
        <taxon>Ricinus</taxon>
    </lineage>
</organism>
<feature type="domain" description="RNase H type-1" evidence="2">
    <location>
        <begin position="135"/>
        <end position="197"/>
    </location>
</feature>
<dbReference type="InterPro" id="IPR002156">
    <property type="entry name" value="RNaseH_domain"/>
</dbReference>
<sequence>MLPIYVLRDCANASQGWIGHNFPKSRLRFIILFGGVFCYYCLVDLEVALWSIFRNESWPISSKLHKIIEFGMQVSRAMALQNHIGSTQCFKNISLISWSPPRDDYVVLNSDGSFKGVLGTAGGEELSEIIWGNGLGLSLAQRRSFRKLIIQSDPLIAVKWLNKEFKCNSLHENMVNACLDLLELDWDVSVVHIYRKNGVFIYSRMMKYRRVIV</sequence>
<dbReference type="Pfam" id="PF13456">
    <property type="entry name" value="RVT_3"/>
    <property type="match status" value="1"/>
</dbReference>
<gene>
    <name evidence="3" type="ORF">RCOM_0939230</name>
</gene>
<proteinExistence type="predicted"/>
<dbReference type="AlphaFoldDB" id="B9RZH2"/>
<keyword evidence="4" id="KW-1185">Reference proteome</keyword>
<accession>B9RZH2</accession>
<dbReference type="InParanoid" id="B9RZH2"/>
<evidence type="ECO:0000256" key="1">
    <source>
        <dbReference type="SAM" id="Phobius"/>
    </source>
</evidence>
<dbReference type="GO" id="GO:0003676">
    <property type="term" value="F:nucleic acid binding"/>
    <property type="evidence" value="ECO:0007669"/>
    <property type="project" value="InterPro"/>
</dbReference>
<dbReference type="EMBL" id="EQ973834">
    <property type="protein sequence ID" value="EEF43352.1"/>
    <property type="molecule type" value="Genomic_DNA"/>
</dbReference>
<evidence type="ECO:0000313" key="3">
    <source>
        <dbReference type="EMBL" id="EEF43352.1"/>
    </source>
</evidence>
<keyword evidence="1" id="KW-1133">Transmembrane helix</keyword>